<sequence length="362" mass="40619">MAPSRGGASSARKGTGGSKKSMKNAKQEKVMVSSKSDIPLELQQRTLDIFKATFRNELSTDVSATLQKIKQHLYNREFSLAFGCEEYLRVYCARWSPSRALGYLQVLSETVQDHLDLEQDDVEKRSEDGANASFKKLVRATCLGAGGGAEIAGFVAHLQQINSSVSDEKKSRLDLTIVDIADWSPIVRSLRETITQPPNLSAYTSGALKANNVAFAAPESFACRFHQSDLLQMDFAQLQRLLQAVDLVTLMFTLNELYSTSLAQTQRFLLQLGNCLKAGALFLVVDSPGNYSTIQLNGKEKRYPMQWLLDHTLLPDPALGSNERTWEKLVSDESRWFRLPEGLKYPIALENMRYQIHLYRKL</sequence>
<dbReference type="Pfam" id="PF11312">
    <property type="entry name" value="Methyltransf_34"/>
    <property type="match status" value="1"/>
</dbReference>
<name>A0A6A6HN48_VIRVR</name>
<dbReference type="SUPFAM" id="SSF53335">
    <property type="entry name" value="S-adenosyl-L-methionine-dependent methyltransferases"/>
    <property type="match status" value="1"/>
</dbReference>
<dbReference type="Proteomes" id="UP000800092">
    <property type="component" value="Unassembled WGS sequence"/>
</dbReference>
<evidence type="ECO:0000313" key="2">
    <source>
        <dbReference type="EMBL" id="KAF2239279.1"/>
    </source>
</evidence>
<accession>A0A6A6HN48</accession>
<evidence type="ECO:0000313" key="3">
    <source>
        <dbReference type="Proteomes" id="UP000800092"/>
    </source>
</evidence>
<dbReference type="EMBL" id="ML991773">
    <property type="protein sequence ID" value="KAF2239279.1"/>
    <property type="molecule type" value="Genomic_DNA"/>
</dbReference>
<reference evidence="2" key="1">
    <citation type="journal article" date="2020" name="Stud. Mycol.">
        <title>101 Dothideomycetes genomes: a test case for predicting lifestyles and emergence of pathogens.</title>
        <authorList>
            <person name="Haridas S."/>
            <person name="Albert R."/>
            <person name="Binder M."/>
            <person name="Bloem J."/>
            <person name="Labutti K."/>
            <person name="Salamov A."/>
            <person name="Andreopoulos B."/>
            <person name="Baker S."/>
            <person name="Barry K."/>
            <person name="Bills G."/>
            <person name="Bluhm B."/>
            <person name="Cannon C."/>
            <person name="Castanera R."/>
            <person name="Culley D."/>
            <person name="Daum C."/>
            <person name="Ezra D."/>
            <person name="Gonzalez J."/>
            <person name="Henrissat B."/>
            <person name="Kuo A."/>
            <person name="Liang C."/>
            <person name="Lipzen A."/>
            <person name="Lutzoni F."/>
            <person name="Magnuson J."/>
            <person name="Mondo S."/>
            <person name="Nolan M."/>
            <person name="Ohm R."/>
            <person name="Pangilinan J."/>
            <person name="Park H.-J."/>
            <person name="Ramirez L."/>
            <person name="Alfaro M."/>
            <person name="Sun H."/>
            <person name="Tritt A."/>
            <person name="Yoshinaga Y."/>
            <person name="Zwiers L.-H."/>
            <person name="Turgeon B."/>
            <person name="Goodwin S."/>
            <person name="Spatafora J."/>
            <person name="Crous P."/>
            <person name="Grigoriev I."/>
        </authorList>
    </citation>
    <scope>NUCLEOTIDE SEQUENCE</scope>
    <source>
        <strain evidence="2">Tuck. ex Michener</strain>
    </source>
</reference>
<dbReference type="AlphaFoldDB" id="A0A6A6HN48"/>
<feature type="region of interest" description="Disordered" evidence="1">
    <location>
        <begin position="1"/>
        <end position="32"/>
    </location>
</feature>
<evidence type="ECO:0000256" key="1">
    <source>
        <dbReference type="SAM" id="MobiDB-lite"/>
    </source>
</evidence>
<dbReference type="InterPro" id="IPR029063">
    <property type="entry name" value="SAM-dependent_MTases_sf"/>
</dbReference>
<dbReference type="InterPro" id="IPR021463">
    <property type="entry name" value="Methyltransf_34"/>
</dbReference>
<gene>
    <name evidence="2" type="ORF">EV356DRAFT_439471</name>
</gene>
<organism evidence="2 3">
    <name type="scientific">Viridothelium virens</name>
    <name type="common">Speckled blister lichen</name>
    <name type="synonym">Trypethelium virens</name>
    <dbReference type="NCBI Taxonomy" id="1048519"/>
    <lineage>
        <taxon>Eukaryota</taxon>
        <taxon>Fungi</taxon>
        <taxon>Dikarya</taxon>
        <taxon>Ascomycota</taxon>
        <taxon>Pezizomycotina</taxon>
        <taxon>Dothideomycetes</taxon>
        <taxon>Dothideomycetes incertae sedis</taxon>
        <taxon>Trypetheliales</taxon>
        <taxon>Trypetheliaceae</taxon>
        <taxon>Viridothelium</taxon>
    </lineage>
</organism>
<proteinExistence type="predicted"/>
<dbReference type="OrthoDB" id="6419443at2759"/>
<protein>
    <recommendedName>
        <fullName evidence="4">25S rRNA (Uridine(2843)-N(3))-methyltransferase</fullName>
    </recommendedName>
</protein>
<keyword evidence="3" id="KW-1185">Reference proteome</keyword>
<evidence type="ECO:0008006" key="4">
    <source>
        <dbReference type="Google" id="ProtNLM"/>
    </source>
</evidence>